<protein>
    <recommendedName>
        <fullName evidence="2">LysM domain-containing protein</fullName>
    </recommendedName>
</protein>
<dbReference type="OrthoDB" id="538216at2759"/>
<accession>A0A834GD43</accession>
<dbReference type="EMBL" id="WJXA01000009">
    <property type="protein sequence ID" value="KAF7132100.1"/>
    <property type="molecule type" value="Genomic_DNA"/>
</dbReference>
<gene>
    <name evidence="3" type="ORF">RHSIM_Rhsim09G0076300</name>
</gene>
<feature type="compositionally biased region" description="Low complexity" evidence="1">
    <location>
        <begin position="280"/>
        <end position="296"/>
    </location>
</feature>
<dbReference type="InterPro" id="IPR018392">
    <property type="entry name" value="LysM"/>
</dbReference>
<dbReference type="Pfam" id="PF01476">
    <property type="entry name" value="LysM"/>
    <property type="match status" value="1"/>
</dbReference>
<organism evidence="3 4">
    <name type="scientific">Rhododendron simsii</name>
    <name type="common">Sims's rhododendron</name>
    <dbReference type="NCBI Taxonomy" id="118357"/>
    <lineage>
        <taxon>Eukaryota</taxon>
        <taxon>Viridiplantae</taxon>
        <taxon>Streptophyta</taxon>
        <taxon>Embryophyta</taxon>
        <taxon>Tracheophyta</taxon>
        <taxon>Spermatophyta</taxon>
        <taxon>Magnoliopsida</taxon>
        <taxon>eudicotyledons</taxon>
        <taxon>Gunneridae</taxon>
        <taxon>Pentapetalae</taxon>
        <taxon>asterids</taxon>
        <taxon>Ericales</taxon>
        <taxon>Ericaceae</taxon>
        <taxon>Ericoideae</taxon>
        <taxon>Rhodoreae</taxon>
        <taxon>Rhododendron</taxon>
    </lineage>
</organism>
<dbReference type="InterPro" id="IPR045030">
    <property type="entry name" value="LYSM1-4"/>
</dbReference>
<keyword evidence="4" id="KW-1185">Reference proteome</keyword>
<dbReference type="InterPro" id="IPR036779">
    <property type="entry name" value="LysM_dom_sf"/>
</dbReference>
<feature type="region of interest" description="Disordered" evidence="1">
    <location>
        <begin position="24"/>
        <end position="54"/>
    </location>
</feature>
<dbReference type="AlphaFoldDB" id="A0A834GD43"/>
<evidence type="ECO:0000259" key="2">
    <source>
        <dbReference type="PROSITE" id="PS51782"/>
    </source>
</evidence>
<comment type="caution">
    <text evidence="3">The sequence shown here is derived from an EMBL/GenBank/DDBJ whole genome shotgun (WGS) entry which is preliminary data.</text>
</comment>
<feature type="region of interest" description="Disordered" evidence="1">
    <location>
        <begin position="342"/>
        <end position="363"/>
    </location>
</feature>
<name>A0A834GD43_RHOSS</name>
<dbReference type="PANTHER" id="PTHR20932">
    <property type="entry name" value="LYSM AND PUTATIVE PEPTIDOGLYCAN-BINDING DOMAIN-CONTAINING PROTEIN"/>
    <property type="match status" value="1"/>
</dbReference>
<dbReference type="PROSITE" id="PS51782">
    <property type="entry name" value="LYSM"/>
    <property type="match status" value="1"/>
</dbReference>
<proteinExistence type="predicted"/>
<feature type="compositionally biased region" description="Polar residues" evidence="1">
    <location>
        <begin position="305"/>
        <end position="322"/>
    </location>
</feature>
<sequence>MERERRDDGDQRCFLNYQVFDRLSPERMRSKSPIPSSARPGTTPSCSPPSGGGVGGVSYIEHRVSKMDTLAGVAIKYGVEVSDIKRMNGLVTDLQMFALQSLHIPLPGRHPPSPCLSNGLDNQGIPYRSCFCRPSSSEQTPPRRRHSDLFESLQSLNLKPSPPTRVSPAMSNLQGYYGLKKLDKKPKSEGFEMAVYQNGGSHYLEDGPFAEPSPLINPPLSHHRKSKSVANGFFLSNIELDVAVTESRAVDSDKWYEKLIRRRQKSEADFTSRTPETLLKGDNSSSGGFSSNRGKGLALRPKAASRTTSGVDTEPGLTNNHIPLSLGDSLITDSLNLVRKSSSTSSLQDQENGPSSSSSIWAPPKWNLKSDLQALSTAAITRPIFDGLPKPMTGRRNKAALD</sequence>
<dbReference type="SUPFAM" id="SSF54106">
    <property type="entry name" value="LysM domain"/>
    <property type="match status" value="1"/>
</dbReference>
<feature type="compositionally biased region" description="Low complexity" evidence="1">
    <location>
        <begin position="40"/>
        <end position="49"/>
    </location>
</feature>
<evidence type="ECO:0000256" key="1">
    <source>
        <dbReference type="SAM" id="MobiDB-lite"/>
    </source>
</evidence>
<feature type="domain" description="LysM" evidence="2">
    <location>
        <begin position="60"/>
        <end position="104"/>
    </location>
</feature>
<evidence type="ECO:0000313" key="4">
    <source>
        <dbReference type="Proteomes" id="UP000626092"/>
    </source>
</evidence>
<dbReference type="Proteomes" id="UP000626092">
    <property type="component" value="Unassembled WGS sequence"/>
</dbReference>
<dbReference type="CDD" id="cd00118">
    <property type="entry name" value="LysM"/>
    <property type="match status" value="1"/>
</dbReference>
<evidence type="ECO:0000313" key="3">
    <source>
        <dbReference type="EMBL" id="KAF7132100.1"/>
    </source>
</evidence>
<dbReference type="Gene3D" id="3.10.350.10">
    <property type="entry name" value="LysM domain"/>
    <property type="match status" value="1"/>
</dbReference>
<feature type="compositionally biased region" description="Polar residues" evidence="1">
    <location>
        <begin position="342"/>
        <end position="360"/>
    </location>
</feature>
<reference evidence="3" key="1">
    <citation type="submission" date="2019-11" db="EMBL/GenBank/DDBJ databases">
        <authorList>
            <person name="Liu Y."/>
            <person name="Hou J."/>
            <person name="Li T.-Q."/>
            <person name="Guan C.-H."/>
            <person name="Wu X."/>
            <person name="Wu H.-Z."/>
            <person name="Ling F."/>
            <person name="Zhang R."/>
            <person name="Shi X.-G."/>
            <person name="Ren J.-P."/>
            <person name="Chen E.-F."/>
            <person name="Sun J.-M."/>
        </authorList>
    </citation>
    <scope>NUCLEOTIDE SEQUENCE</scope>
    <source>
        <strain evidence="3">Adult_tree_wgs_1</strain>
        <tissue evidence="3">Leaves</tissue>
    </source>
</reference>
<dbReference type="PANTHER" id="PTHR20932:SF55">
    <property type="entry name" value="LYSM DOMAIN-CONTAINING PROTEIN"/>
    <property type="match status" value="1"/>
</dbReference>
<feature type="region of interest" description="Disordered" evidence="1">
    <location>
        <begin position="265"/>
        <end position="323"/>
    </location>
</feature>